<gene>
    <name evidence="1" type="ORF">DXZ20_08000</name>
</gene>
<proteinExistence type="predicted"/>
<dbReference type="Gene3D" id="3.40.50.1820">
    <property type="entry name" value="alpha/beta hydrolase"/>
    <property type="match status" value="1"/>
</dbReference>
<comment type="caution">
    <text evidence="1">The sequence shown here is derived from an EMBL/GenBank/DDBJ whole genome shotgun (WGS) entry which is preliminary data.</text>
</comment>
<dbReference type="RefSeq" id="WP_163697526.1">
    <property type="nucleotide sequence ID" value="NZ_QXHD01000004.1"/>
</dbReference>
<dbReference type="AlphaFoldDB" id="A0A6M0RIX3"/>
<dbReference type="Proteomes" id="UP000481033">
    <property type="component" value="Unassembled WGS sequence"/>
</dbReference>
<name>A0A6M0RIX3_9CYAN</name>
<accession>A0A6M0RIX3</accession>
<sequence>MFPKYLQYWRKIGLIPTLAFSLFCITSKLPQASVLAETSGATTATFDLNADLQEQAEFYNLPYPSDFRLDENGQPDLSGFPVFSKHGVGLFKRLKSIASDRPGFPTTAAGYFRFNQPLAPLNIDDLIPADSDSPILLIDIDRNSPERGRLFPIVATTPEPDPYYVPEYLLAVSPYPGIVLKPNRRYAYVVQDSLKDINGQALKTTDIFAQLRTGNIPQGQMRRKFLAYVLYQPLWETLDQLGVDRESVVVATVFTTGDVVADMANLSNQVLEQYRPDVRSFAYDPNHVISDLDYCKFTARIKLPQFQKGFPPYFFSEEQEGLFVFDASGDLKRQRYQTVPLVITLPKTPMPPEGYPLVAYYHGTAGLSTQVVDRGPVPRPEVHRLLNQRPVPELNRLPDRGPADVVGRHGFASVGSALPLNPERLDNVSAVVFSELLDGRIYLNPVNLSAYRDTFRQGVIEQRLLLSALERLQIPAEALAGCEGPSLPMGETHFRLQTDSVIALGQSQGAQYAVMMAAVEPKIKAVVPTGSGGFWALLFSILTNSDQRQEALARSLPDYCQELLSKGLPEEELPGDCTVDDFREIGRLLGQVLERSEPLNHLYPALRLLQSSWEPVEPMVYMPRIARRPLPDHPVRSIYQPVGQFDSDFPEDVFNAMALASGVQQAGPTLWPGMQASLALEGFDGILSYPVSDNLISETGVPYTGIVVQYEGDGIKNSHTIFSQSLSVKYQYGCFMESIQEQESATILAPRAFLPPCLFPSIWPLP</sequence>
<dbReference type="InterPro" id="IPR029058">
    <property type="entry name" value="AB_hydrolase_fold"/>
</dbReference>
<evidence type="ECO:0000313" key="1">
    <source>
        <dbReference type="EMBL" id="NEZ55611.1"/>
    </source>
</evidence>
<protein>
    <submittedName>
        <fullName evidence="1">Uncharacterized protein</fullName>
    </submittedName>
</protein>
<evidence type="ECO:0000313" key="2">
    <source>
        <dbReference type="Proteomes" id="UP000481033"/>
    </source>
</evidence>
<keyword evidence="2" id="KW-1185">Reference proteome</keyword>
<dbReference type="SUPFAM" id="SSF53474">
    <property type="entry name" value="alpha/beta-Hydrolases"/>
    <property type="match status" value="1"/>
</dbReference>
<reference evidence="1 2" key="1">
    <citation type="journal article" date="2020" name="Microb. Ecol.">
        <title>Ecogenomics of the Marine Benthic Filamentous Cyanobacterium Adonisia.</title>
        <authorList>
            <person name="Walter J.M."/>
            <person name="Coutinho F.H."/>
            <person name="Leomil L."/>
            <person name="Hargreaves P.I."/>
            <person name="Campeao M.E."/>
            <person name="Vieira V.V."/>
            <person name="Silva B.S."/>
            <person name="Fistarol G.O."/>
            <person name="Salomon P.S."/>
            <person name="Sawabe T."/>
            <person name="Mino S."/>
            <person name="Hosokawa M."/>
            <person name="Miyashita H."/>
            <person name="Maruyama F."/>
            <person name="van Verk M.C."/>
            <person name="Dutilh B.E."/>
            <person name="Thompson C.C."/>
            <person name="Thompson F.L."/>
        </authorList>
    </citation>
    <scope>NUCLEOTIDE SEQUENCE [LARGE SCALE GENOMIC DNA]</scope>
    <source>
        <strain evidence="1 2">CCMR0081</strain>
    </source>
</reference>
<organism evidence="1 2">
    <name type="scientific">Adonisia turfae CCMR0081</name>
    <dbReference type="NCBI Taxonomy" id="2292702"/>
    <lineage>
        <taxon>Bacteria</taxon>
        <taxon>Bacillati</taxon>
        <taxon>Cyanobacteriota</taxon>
        <taxon>Adonisia</taxon>
        <taxon>Adonisia turfae</taxon>
    </lineage>
</organism>
<dbReference type="EMBL" id="QXHD01000004">
    <property type="protein sequence ID" value="NEZ55611.1"/>
    <property type="molecule type" value="Genomic_DNA"/>
</dbReference>